<evidence type="ECO:0000313" key="5">
    <source>
        <dbReference type="EMBL" id="KAF2154238.1"/>
    </source>
</evidence>
<dbReference type="PROSITE" id="PS50082">
    <property type="entry name" value="WD_REPEATS_2"/>
    <property type="match status" value="1"/>
</dbReference>
<dbReference type="Pfam" id="PF00400">
    <property type="entry name" value="WD40"/>
    <property type="match status" value="1"/>
</dbReference>
<comment type="caution">
    <text evidence="5">The sequence shown here is derived from an EMBL/GenBank/DDBJ whole genome shotgun (WGS) entry which is preliminary data.</text>
</comment>
<feature type="non-terminal residue" evidence="5">
    <location>
        <position position="546"/>
    </location>
</feature>
<feature type="non-terminal residue" evidence="5">
    <location>
        <position position="1"/>
    </location>
</feature>
<dbReference type="PANTHER" id="PTHR19918">
    <property type="entry name" value="CELL DIVISION CYCLE 20 CDC20 FIZZY -RELATED"/>
    <property type="match status" value="1"/>
</dbReference>
<feature type="region of interest" description="Disordered" evidence="4">
    <location>
        <begin position="316"/>
        <end position="339"/>
    </location>
</feature>
<name>A0A9P4J2F6_9PEZI</name>
<dbReference type="PANTHER" id="PTHR19918:SF5">
    <property type="entry name" value="MEIOSIS-SPECIFIC APC_C ACTIVATOR PROTEIN AMA1"/>
    <property type="match status" value="1"/>
</dbReference>
<dbReference type="GO" id="GO:0010997">
    <property type="term" value="F:anaphase-promoting complex binding"/>
    <property type="evidence" value="ECO:0007669"/>
    <property type="project" value="InterPro"/>
</dbReference>
<dbReference type="EMBL" id="ML996084">
    <property type="protein sequence ID" value="KAF2154238.1"/>
    <property type="molecule type" value="Genomic_DNA"/>
</dbReference>
<dbReference type="AlphaFoldDB" id="A0A9P4J2F6"/>
<dbReference type="InterPro" id="IPR033010">
    <property type="entry name" value="Cdc20/Fizzy"/>
</dbReference>
<reference evidence="5" key="1">
    <citation type="journal article" date="2020" name="Stud. Mycol.">
        <title>101 Dothideomycetes genomes: a test case for predicting lifestyles and emergence of pathogens.</title>
        <authorList>
            <person name="Haridas S."/>
            <person name="Albert R."/>
            <person name="Binder M."/>
            <person name="Bloem J."/>
            <person name="Labutti K."/>
            <person name="Salamov A."/>
            <person name="Andreopoulos B."/>
            <person name="Baker S."/>
            <person name="Barry K."/>
            <person name="Bills G."/>
            <person name="Bluhm B."/>
            <person name="Cannon C."/>
            <person name="Castanera R."/>
            <person name="Culley D."/>
            <person name="Daum C."/>
            <person name="Ezra D."/>
            <person name="Gonzalez J."/>
            <person name="Henrissat B."/>
            <person name="Kuo A."/>
            <person name="Liang C."/>
            <person name="Lipzen A."/>
            <person name="Lutzoni F."/>
            <person name="Magnuson J."/>
            <person name="Mondo S."/>
            <person name="Nolan M."/>
            <person name="Ohm R."/>
            <person name="Pangilinan J."/>
            <person name="Park H.-J."/>
            <person name="Ramirez L."/>
            <person name="Alfaro M."/>
            <person name="Sun H."/>
            <person name="Tritt A."/>
            <person name="Yoshinaga Y."/>
            <person name="Zwiers L.-H."/>
            <person name="Turgeon B."/>
            <person name="Goodwin S."/>
            <person name="Spatafora J."/>
            <person name="Crous P."/>
            <person name="Grigoriev I."/>
        </authorList>
    </citation>
    <scope>NUCLEOTIDE SEQUENCE</scope>
    <source>
        <strain evidence="5">CBS 260.36</strain>
    </source>
</reference>
<evidence type="ECO:0000256" key="2">
    <source>
        <dbReference type="ARBA" id="ARBA00022737"/>
    </source>
</evidence>
<dbReference type="InterPro" id="IPR001680">
    <property type="entry name" value="WD40_rpt"/>
</dbReference>
<feature type="compositionally biased region" description="Polar residues" evidence="4">
    <location>
        <begin position="91"/>
        <end position="102"/>
    </location>
</feature>
<accession>A0A9P4J2F6</accession>
<evidence type="ECO:0000256" key="1">
    <source>
        <dbReference type="ARBA" id="ARBA00022574"/>
    </source>
</evidence>
<dbReference type="GO" id="GO:0005680">
    <property type="term" value="C:anaphase-promoting complex"/>
    <property type="evidence" value="ECO:0007669"/>
    <property type="project" value="TreeGrafter"/>
</dbReference>
<dbReference type="InterPro" id="IPR036322">
    <property type="entry name" value="WD40_repeat_dom_sf"/>
</dbReference>
<evidence type="ECO:0000256" key="4">
    <source>
        <dbReference type="SAM" id="MobiDB-lite"/>
    </source>
</evidence>
<feature type="compositionally biased region" description="Low complexity" evidence="4">
    <location>
        <begin position="77"/>
        <end position="90"/>
    </location>
</feature>
<dbReference type="OrthoDB" id="10263272at2759"/>
<feature type="region of interest" description="Disordered" evidence="4">
    <location>
        <begin position="77"/>
        <end position="102"/>
    </location>
</feature>
<dbReference type="GO" id="GO:1905786">
    <property type="term" value="P:positive regulation of anaphase-promoting complex-dependent catabolic process"/>
    <property type="evidence" value="ECO:0007669"/>
    <property type="project" value="TreeGrafter"/>
</dbReference>
<feature type="repeat" description="WD" evidence="3">
    <location>
        <begin position="275"/>
        <end position="309"/>
    </location>
</feature>
<dbReference type="GO" id="GO:0031145">
    <property type="term" value="P:anaphase-promoting complex-dependent catabolic process"/>
    <property type="evidence" value="ECO:0007669"/>
    <property type="project" value="TreeGrafter"/>
</dbReference>
<dbReference type="GO" id="GO:1990757">
    <property type="term" value="F:ubiquitin ligase activator activity"/>
    <property type="evidence" value="ECO:0007669"/>
    <property type="project" value="TreeGrafter"/>
</dbReference>
<sequence>SVFNVGQAQVLIDGIHSIPNGRGGRIASGSNAPLYVSDFFSKGDAQADQDMFRDRLATALDLDLAGRVLASSISSLSSASSPSSVRSPASTTTTGRKPPQQSAKWENGAWVYDLPGGVLNAPGLRDDYYCSLLAYSPTVHCLAVGLGSNVYFWSEGQGITPENVTSPFSSHITSLSFSSEDGGKAMLAIGRADGRVTLRELCFDADHPSPVSCVAFAPRQTERQSFRDAMNKTQMELLAVGDEVGQVYLYAVEWPHEDQRNLHNWHGAMNILVRLDAHSQQVCGFAWSTDNSFLASGGNDNCAYIFETRPLLSTHKKPRQHLRPRNHHPGTLTLTFPQLPSPLPNPTDPSLSFPILPGSAAKHRIPLSAAIKALAFAPFAPSLLALGAGSNDRGIHFHHASSGAKLAAIDCAAQVTSLTWSSTRAEIAATFGFAQPEHRTRVAVYAWPGCQLLVRLEWPSDDRALWGVAWPGGPEGSGRRAREGAAAWKSRTGREGGLVVAASDASIKFHEVWSDEPGGRRIAGGNGGVGMLGGGVLEGEMLGERL</sequence>
<keyword evidence="1 3" id="KW-0853">WD repeat</keyword>
<feature type="compositionally biased region" description="Basic residues" evidence="4">
    <location>
        <begin position="316"/>
        <end position="328"/>
    </location>
</feature>
<protein>
    <submittedName>
        <fullName evidence="5">WD40 repeat-like protein</fullName>
    </submittedName>
</protein>
<organism evidence="5 6">
    <name type="scientific">Myriangium duriaei CBS 260.36</name>
    <dbReference type="NCBI Taxonomy" id="1168546"/>
    <lineage>
        <taxon>Eukaryota</taxon>
        <taxon>Fungi</taxon>
        <taxon>Dikarya</taxon>
        <taxon>Ascomycota</taxon>
        <taxon>Pezizomycotina</taxon>
        <taxon>Dothideomycetes</taxon>
        <taxon>Dothideomycetidae</taxon>
        <taxon>Myriangiales</taxon>
        <taxon>Myriangiaceae</taxon>
        <taxon>Myriangium</taxon>
    </lineage>
</organism>
<keyword evidence="2" id="KW-0677">Repeat</keyword>
<keyword evidence="6" id="KW-1185">Reference proteome</keyword>
<dbReference type="SMART" id="SM00320">
    <property type="entry name" value="WD40"/>
    <property type="match status" value="2"/>
</dbReference>
<gene>
    <name evidence="5" type="ORF">K461DRAFT_213926</name>
</gene>
<dbReference type="InterPro" id="IPR015943">
    <property type="entry name" value="WD40/YVTN_repeat-like_dom_sf"/>
</dbReference>
<dbReference type="Gene3D" id="2.130.10.10">
    <property type="entry name" value="YVTN repeat-like/Quinoprotein amine dehydrogenase"/>
    <property type="match status" value="2"/>
</dbReference>
<evidence type="ECO:0000256" key="3">
    <source>
        <dbReference type="PROSITE-ProRule" id="PRU00221"/>
    </source>
</evidence>
<dbReference type="SUPFAM" id="SSF50978">
    <property type="entry name" value="WD40 repeat-like"/>
    <property type="match status" value="1"/>
</dbReference>
<evidence type="ECO:0000313" key="6">
    <source>
        <dbReference type="Proteomes" id="UP000799439"/>
    </source>
</evidence>
<dbReference type="Proteomes" id="UP000799439">
    <property type="component" value="Unassembled WGS sequence"/>
</dbReference>
<proteinExistence type="predicted"/>